<dbReference type="PROSITE" id="PS50893">
    <property type="entry name" value="ABC_TRANSPORTER_2"/>
    <property type="match status" value="1"/>
</dbReference>
<dbReference type="HOGENOM" id="CLU_000604_1_2_9"/>
<evidence type="ECO:0000259" key="4">
    <source>
        <dbReference type="PROSITE" id="PS50893"/>
    </source>
</evidence>
<dbReference type="RefSeq" id="WP_013121676.1">
    <property type="nucleotide sequence ID" value="NC_014152.1"/>
</dbReference>
<protein>
    <submittedName>
        <fullName evidence="5">ABC transporter related protein</fullName>
    </submittedName>
</protein>
<dbReference type="GO" id="GO:1903806">
    <property type="term" value="P:L-isoleucine import across plasma membrane"/>
    <property type="evidence" value="ECO:0007669"/>
    <property type="project" value="TreeGrafter"/>
</dbReference>
<dbReference type="GO" id="GO:1903805">
    <property type="term" value="P:L-valine import across plasma membrane"/>
    <property type="evidence" value="ECO:0007669"/>
    <property type="project" value="TreeGrafter"/>
</dbReference>
<dbReference type="AlphaFoldDB" id="D5XD10"/>
<feature type="domain" description="ABC transporter" evidence="4">
    <location>
        <begin position="4"/>
        <end position="236"/>
    </location>
</feature>
<gene>
    <name evidence="5" type="ordered locus">TherJR_2854</name>
</gene>
<dbReference type="GO" id="GO:0005886">
    <property type="term" value="C:plasma membrane"/>
    <property type="evidence" value="ECO:0007669"/>
    <property type="project" value="TreeGrafter"/>
</dbReference>
<proteinExistence type="predicted"/>
<dbReference type="Proteomes" id="UP000002377">
    <property type="component" value="Chromosome"/>
</dbReference>
<keyword evidence="1" id="KW-0813">Transport</keyword>
<sequence>MPLLTMDNVTKKCKGITVLNRVNLSVNAGEIVAILGSARSDKTLLLDLITGLTKPTDGQIIYRGEPLGARPLHQYISIGIARTFHPPLLFENLTVGENVLAGTHCRGSWKLTGALHRFFAPCVRKEENLLKYIAMDCLKKAGLADKAGHQAKNLSLFEQKRLELARAIAAQPVLLLMDTPATGLDSHEQNDLKPLLKELTKSGTTIILTEENHDFIKDICTRSLLLNNGTIKPQQT</sequence>
<dbReference type="GO" id="GO:0005524">
    <property type="term" value="F:ATP binding"/>
    <property type="evidence" value="ECO:0007669"/>
    <property type="project" value="UniProtKB-KW"/>
</dbReference>
<dbReference type="PANTHER" id="PTHR45772">
    <property type="entry name" value="CONSERVED COMPONENT OF ABC TRANSPORTER FOR NATURAL AMINO ACIDS-RELATED"/>
    <property type="match status" value="1"/>
</dbReference>
<dbReference type="GO" id="GO:0016887">
    <property type="term" value="F:ATP hydrolysis activity"/>
    <property type="evidence" value="ECO:0007669"/>
    <property type="project" value="InterPro"/>
</dbReference>
<dbReference type="GO" id="GO:0015808">
    <property type="term" value="P:L-alanine transport"/>
    <property type="evidence" value="ECO:0007669"/>
    <property type="project" value="TreeGrafter"/>
</dbReference>
<organism evidence="5 6">
    <name type="scientific">Thermincola potens (strain JR)</name>
    <dbReference type="NCBI Taxonomy" id="635013"/>
    <lineage>
        <taxon>Bacteria</taxon>
        <taxon>Bacillati</taxon>
        <taxon>Bacillota</taxon>
        <taxon>Clostridia</taxon>
        <taxon>Eubacteriales</taxon>
        <taxon>Thermincolaceae</taxon>
        <taxon>Thermincola</taxon>
    </lineage>
</organism>
<dbReference type="GO" id="GO:0005304">
    <property type="term" value="F:L-valine transmembrane transporter activity"/>
    <property type="evidence" value="ECO:0007669"/>
    <property type="project" value="TreeGrafter"/>
</dbReference>
<evidence type="ECO:0000256" key="3">
    <source>
        <dbReference type="ARBA" id="ARBA00022840"/>
    </source>
</evidence>
<dbReference type="Gene3D" id="3.40.50.300">
    <property type="entry name" value="P-loop containing nucleotide triphosphate hydrolases"/>
    <property type="match status" value="1"/>
</dbReference>
<evidence type="ECO:0000256" key="2">
    <source>
        <dbReference type="ARBA" id="ARBA00022741"/>
    </source>
</evidence>
<accession>D5XD10</accession>
<dbReference type="GO" id="GO:0042941">
    <property type="term" value="P:D-alanine transmembrane transport"/>
    <property type="evidence" value="ECO:0007669"/>
    <property type="project" value="TreeGrafter"/>
</dbReference>
<dbReference type="PANTHER" id="PTHR45772:SF7">
    <property type="entry name" value="AMINO ACID ABC TRANSPORTER ATP-BINDING PROTEIN"/>
    <property type="match status" value="1"/>
</dbReference>
<dbReference type="eggNOG" id="COG0411">
    <property type="taxonomic scope" value="Bacteria"/>
</dbReference>
<dbReference type="Pfam" id="PF00005">
    <property type="entry name" value="ABC_tran"/>
    <property type="match status" value="1"/>
</dbReference>
<dbReference type="KEGG" id="tjr:TherJR_2854"/>
<dbReference type="GO" id="GO:0015188">
    <property type="term" value="F:L-isoleucine transmembrane transporter activity"/>
    <property type="evidence" value="ECO:0007669"/>
    <property type="project" value="TreeGrafter"/>
</dbReference>
<dbReference type="InterPro" id="IPR027417">
    <property type="entry name" value="P-loop_NTPase"/>
</dbReference>
<keyword evidence="3" id="KW-0067">ATP-binding</keyword>
<dbReference type="EMBL" id="CP002028">
    <property type="protein sequence ID" value="ADG83686.1"/>
    <property type="molecule type" value="Genomic_DNA"/>
</dbReference>
<evidence type="ECO:0000313" key="5">
    <source>
        <dbReference type="EMBL" id="ADG83686.1"/>
    </source>
</evidence>
<reference evidence="5 6" key="1">
    <citation type="submission" date="2010-05" db="EMBL/GenBank/DDBJ databases">
        <title>Complete sequence of Thermincola sp. JR.</title>
        <authorList>
            <consortium name="US DOE Joint Genome Institute"/>
            <person name="Lucas S."/>
            <person name="Copeland A."/>
            <person name="Lapidus A."/>
            <person name="Cheng J.-F."/>
            <person name="Bruce D."/>
            <person name="Goodwin L."/>
            <person name="Pitluck S."/>
            <person name="Chertkov O."/>
            <person name="Detter J.C."/>
            <person name="Han C."/>
            <person name="Tapia R."/>
            <person name="Land M."/>
            <person name="Hauser L."/>
            <person name="Kyrpides N."/>
            <person name="Mikhailova N."/>
            <person name="Hazen T.C."/>
            <person name="Woyke T."/>
        </authorList>
    </citation>
    <scope>NUCLEOTIDE SEQUENCE [LARGE SCALE GENOMIC DNA]</scope>
    <source>
        <strain evidence="5 6">JR</strain>
    </source>
</reference>
<dbReference type="GO" id="GO:0015192">
    <property type="term" value="F:L-phenylalanine transmembrane transporter activity"/>
    <property type="evidence" value="ECO:0007669"/>
    <property type="project" value="TreeGrafter"/>
</dbReference>
<evidence type="ECO:0000256" key="1">
    <source>
        <dbReference type="ARBA" id="ARBA00022448"/>
    </source>
</evidence>
<keyword evidence="2" id="KW-0547">Nucleotide-binding</keyword>
<dbReference type="InterPro" id="IPR003439">
    <property type="entry name" value="ABC_transporter-like_ATP-bd"/>
</dbReference>
<keyword evidence="6" id="KW-1185">Reference proteome</keyword>
<name>D5XD10_THEPJ</name>
<dbReference type="STRING" id="635013.TherJR_2854"/>
<dbReference type="OrthoDB" id="9805514at2"/>
<dbReference type="SUPFAM" id="SSF52540">
    <property type="entry name" value="P-loop containing nucleoside triphosphate hydrolases"/>
    <property type="match status" value="1"/>
</dbReference>
<dbReference type="InterPro" id="IPR051120">
    <property type="entry name" value="ABC_AA/LPS_Transport"/>
</dbReference>
<evidence type="ECO:0000313" key="6">
    <source>
        <dbReference type="Proteomes" id="UP000002377"/>
    </source>
</evidence>